<name>A0A2V4W0C2_PAEBA</name>
<dbReference type="NCBIfam" id="TIGR04223">
    <property type="entry name" value="quorum_AgrD"/>
    <property type="match status" value="1"/>
</dbReference>
<protein>
    <submittedName>
        <fullName evidence="1">Cyclic lactone autoinducer peptide</fullName>
    </submittedName>
</protein>
<dbReference type="EMBL" id="QJSW01000002">
    <property type="protein sequence ID" value="PYE51565.1"/>
    <property type="molecule type" value="Genomic_DNA"/>
</dbReference>
<accession>A0A2V4W0C2</accession>
<proteinExistence type="predicted"/>
<sequence length="44" mass="4837">MIKSKMIRMGVTALGFLFMTVATVGANVASWTVIHNEPVPEEMK</sequence>
<organism evidence="1 3">
    <name type="scientific">Paenibacillus barcinonensis</name>
    <dbReference type="NCBI Taxonomy" id="198119"/>
    <lineage>
        <taxon>Bacteria</taxon>
        <taxon>Bacillati</taxon>
        <taxon>Bacillota</taxon>
        <taxon>Bacilli</taxon>
        <taxon>Bacillales</taxon>
        <taxon>Paenibacillaceae</taxon>
        <taxon>Paenibacillus</taxon>
    </lineage>
</organism>
<evidence type="ECO:0000313" key="1">
    <source>
        <dbReference type="EMBL" id="PYE51565.1"/>
    </source>
</evidence>
<dbReference type="Proteomes" id="UP000509327">
    <property type="component" value="Chromosome"/>
</dbReference>
<evidence type="ECO:0000313" key="4">
    <source>
        <dbReference type="Proteomes" id="UP000509327"/>
    </source>
</evidence>
<dbReference type="RefSeq" id="WP_110894688.1">
    <property type="nucleotide sequence ID" value="NZ_CP054614.1"/>
</dbReference>
<reference evidence="1 3" key="1">
    <citation type="submission" date="2018-06" db="EMBL/GenBank/DDBJ databases">
        <title>Genomic Encyclopedia of Type Strains, Phase III (KMG-III): the genomes of soil and plant-associated and newly described type strains.</title>
        <authorList>
            <person name="Whitman W."/>
        </authorList>
    </citation>
    <scope>NUCLEOTIDE SEQUENCE [LARGE SCALE GENOMIC DNA]</scope>
    <source>
        <strain evidence="1 3">CECT 7022</strain>
    </source>
</reference>
<evidence type="ECO:0000313" key="2">
    <source>
        <dbReference type="EMBL" id="QKS55935.1"/>
    </source>
</evidence>
<dbReference type="InterPro" id="IPR009229">
    <property type="entry name" value="AgrD"/>
</dbReference>
<dbReference type="OrthoDB" id="2659599at2"/>
<dbReference type="Proteomes" id="UP000247790">
    <property type="component" value="Unassembled WGS sequence"/>
</dbReference>
<dbReference type="AlphaFoldDB" id="A0A2V4W0C2"/>
<evidence type="ECO:0000313" key="3">
    <source>
        <dbReference type="Proteomes" id="UP000247790"/>
    </source>
</evidence>
<keyword evidence="4" id="KW-1185">Reference proteome</keyword>
<gene>
    <name evidence="1" type="ORF">DFQ00_102360</name>
    <name evidence="2" type="ORF">HUB98_06015</name>
</gene>
<dbReference type="EMBL" id="CP054614">
    <property type="protein sequence ID" value="QKS55935.1"/>
    <property type="molecule type" value="Genomic_DNA"/>
</dbReference>
<reference evidence="2 4" key="2">
    <citation type="submission" date="2020-06" db="EMBL/GenBank/DDBJ databases">
        <title>Complete genome of Paenibacillus barcinonensis KACC11450.</title>
        <authorList>
            <person name="Kim M."/>
            <person name="Park Y.-J."/>
            <person name="Shin J.-H."/>
        </authorList>
    </citation>
    <scope>NUCLEOTIDE SEQUENCE [LARGE SCALE GENOMIC DNA]</scope>
    <source>
        <strain evidence="2 4">KACC11450</strain>
    </source>
</reference>